<reference evidence="1 2" key="1">
    <citation type="submission" date="2015-09" db="EMBL/GenBank/DDBJ databases">
        <authorList>
            <consortium name="Pathogen Informatics"/>
        </authorList>
    </citation>
    <scope>NUCLEOTIDE SEQUENCE [LARGE SCALE GENOMIC DNA]</scope>
    <source>
        <strain evidence="1 2">2789STDY5834880</strain>
    </source>
</reference>
<evidence type="ECO:0000313" key="2">
    <source>
        <dbReference type="Proteomes" id="UP000095657"/>
    </source>
</evidence>
<evidence type="ECO:0008006" key="3">
    <source>
        <dbReference type="Google" id="ProtNLM"/>
    </source>
</evidence>
<dbReference type="EMBL" id="CZAI01000004">
    <property type="protein sequence ID" value="CUP40033.1"/>
    <property type="molecule type" value="Genomic_DNA"/>
</dbReference>
<protein>
    <recommendedName>
        <fullName evidence="3">Aminoglycoside phosphotransferase domain-containing protein</fullName>
    </recommendedName>
</protein>
<dbReference type="STRING" id="47678.ERS852494_02166"/>
<proteinExistence type="predicted"/>
<gene>
    <name evidence="1" type="ORF">ERS852494_02166</name>
</gene>
<dbReference type="RefSeq" id="WP_055171792.1">
    <property type="nucleotide sequence ID" value="NZ_CZAI01000004.1"/>
</dbReference>
<dbReference type="SUPFAM" id="SSF56112">
    <property type="entry name" value="Protein kinase-like (PK-like)"/>
    <property type="match status" value="1"/>
</dbReference>
<accession>A0A174MUP6</accession>
<dbReference type="Proteomes" id="UP000095657">
    <property type="component" value="Unassembled WGS sequence"/>
</dbReference>
<sequence>MVAKIINRTEYLILELLKKDGFPVPNPILYLINNAEPRKIFLFEQYLCGNELRSDSFKEAWQETANQLAKLHLKYWGADRNIKFFNAITSNEQDFLNEAVEYLK</sequence>
<dbReference type="InterPro" id="IPR011009">
    <property type="entry name" value="Kinase-like_dom_sf"/>
</dbReference>
<name>A0A174MUP6_9BACE</name>
<organism evidence="1 2">
    <name type="scientific">Bacteroides caccae</name>
    <dbReference type="NCBI Taxonomy" id="47678"/>
    <lineage>
        <taxon>Bacteria</taxon>
        <taxon>Pseudomonadati</taxon>
        <taxon>Bacteroidota</taxon>
        <taxon>Bacteroidia</taxon>
        <taxon>Bacteroidales</taxon>
        <taxon>Bacteroidaceae</taxon>
        <taxon>Bacteroides</taxon>
    </lineage>
</organism>
<evidence type="ECO:0000313" key="1">
    <source>
        <dbReference type="EMBL" id="CUP40033.1"/>
    </source>
</evidence>
<dbReference type="AlphaFoldDB" id="A0A174MUP6"/>